<dbReference type="EMBL" id="JARIHO010000023">
    <property type="protein sequence ID" value="KAJ7343290.1"/>
    <property type="molecule type" value="Genomic_DNA"/>
</dbReference>
<evidence type="ECO:0000313" key="4">
    <source>
        <dbReference type="Proteomes" id="UP001218218"/>
    </source>
</evidence>
<feature type="region of interest" description="Disordered" evidence="1">
    <location>
        <begin position="575"/>
        <end position="601"/>
    </location>
</feature>
<comment type="caution">
    <text evidence="3">The sequence shown here is derived from an EMBL/GenBank/DDBJ whole genome shotgun (WGS) entry which is preliminary data.</text>
</comment>
<dbReference type="Proteomes" id="UP001218218">
    <property type="component" value="Unassembled WGS sequence"/>
</dbReference>
<keyword evidence="2" id="KW-0472">Membrane</keyword>
<feature type="transmembrane region" description="Helical" evidence="2">
    <location>
        <begin position="53"/>
        <end position="74"/>
    </location>
</feature>
<keyword evidence="2" id="KW-1133">Transmembrane helix</keyword>
<keyword evidence="4" id="KW-1185">Reference proteome</keyword>
<reference evidence="3" key="1">
    <citation type="submission" date="2023-03" db="EMBL/GenBank/DDBJ databases">
        <title>Massive genome expansion in bonnet fungi (Mycena s.s.) driven by repeated elements and novel gene families across ecological guilds.</title>
        <authorList>
            <consortium name="Lawrence Berkeley National Laboratory"/>
            <person name="Harder C.B."/>
            <person name="Miyauchi S."/>
            <person name="Viragh M."/>
            <person name="Kuo A."/>
            <person name="Thoen E."/>
            <person name="Andreopoulos B."/>
            <person name="Lu D."/>
            <person name="Skrede I."/>
            <person name="Drula E."/>
            <person name="Henrissat B."/>
            <person name="Morin E."/>
            <person name="Kohler A."/>
            <person name="Barry K."/>
            <person name="LaButti K."/>
            <person name="Morin E."/>
            <person name="Salamov A."/>
            <person name="Lipzen A."/>
            <person name="Mereny Z."/>
            <person name="Hegedus B."/>
            <person name="Baldrian P."/>
            <person name="Stursova M."/>
            <person name="Weitz H."/>
            <person name="Taylor A."/>
            <person name="Grigoriev I.V."/>
            <person name="Nagy L.G."/>
            <person name="Martin F."/>
            <person name="Kauserud H."/>
        </authorList>
    </citation>
    <scope>NUCLEOTIDE SEQUENCE</scope>
    <source>
        <strain evidence="3">CBHHK002</strain>
    </source>
</reference>
<organism evidence="3 4">
    <name type="scientific">Mycena albidolilacea</name>
    <dbReference type="NCBI Taxonomy" id="1033008"/>
    <lineage>
        <taxon>Eukaryota</taxon>
        <taxon>Fungi</taxon>
        <taxon>Dikarya</taxon>
        <taxon>Basidiomycota</taxon>
        <taxon>Agaricomycotina</taxon>
        <taxon>Agaricomycetes</taxon>
        <taxon>Agaricomycetidae</taxon>
        <taxon>Agaricales</taxon>
        <taxon>Marasmiineae</taxon>
        <taxon>Mycenaceae</taxon>
        <taxon>Mycena</taxon>
    </lineage>
</organism>
<keyword evidence="2" id="KW-0812">Transmembrane</keyword>
<gene>
    <name evidence="3" type="ORF">DFH08DRAFT_222221</name>
</gene>
<proteinExistence type="predicted"/>
<sequence length="601" mass="66263">MYRSHSPLGCPLYMIFSKKLYHTGWDTLRSVVSGQSRFTHSIRNAVLAYPWRWFTPIVLSAFLLISGFLVAINVPLSAYDMVQEFTSRPNDTLPPLPLSNLIPAIFQDPASSFTPQILTVGDTFVVADSVFNYTIVEAFNELDGSKSSFSYFNNPLSSSCDVSSITADITIDSYGGNSSWNAVDLQLSVGITCHIPTPFEINWTGMRGQGSSTWPFPLNNNPARDIFNQFALELAAVFLNWPPGQKQDQLANLRVEVRPCCGSDCDDFPGDSSSSATRHLPTRPPCSALPARLIASQIDIRNSLTPSTNQSGGSTNANGPNTIQWFGPNTTDIFGGLRDDILAYFTDKPLAGLTNLFQNTFQALYHLVRLELGIHLENQIYSSPVMYNRSVSDVYLPLPGFGSDWFYAANDSRVSTSNASLMGEWADAARFFKDSVPLLNYLRPVPRPKPLGSAVTSVFVSTFAMLSGLWTVFSLVAGALAGIYTDGRSDDSKSEPSASSIRKVKDGTGIMEEWHGQDNFLSPQKEKNSQALEYLNLAVENSLAIAQIQLALSRTRLSLKKRGLLEEEDDQGIRLSRHPIAGQEERYSPLVQHRQPDSCMV</sequence>
<accession>A0AAD6ZX66</accession>
<evidence type="ECO:0000313" key="3">
    <source>
        <dbReference type="EMBL" id="KAJ7343290.1"/>
    </source>
</evidence>
<dbReference type="AlphaFoldDB" id="A0AAD6ZX66"/>
<evidence type="ECO:0000256" key="2">
    <source>
        <dbReference type="SAM" id="Phobius"/>
    </source>
</evidence>
<name>A0AAD6ZX66_9AGAR</name>
<protein>
    <submittedName>
        <fullName evidence="3">Uncharacterized protein</fullName>
    </submittedName>
</protein>
<evidence type="ECO:0000256" key="1">
    <source>
        <dbReference type="SAM" id="MobiDB-lite"/>
    </source>
</evidence>